<comment type="caution">
    <text evidence="6">The sequence shown here is derived from an EMBL/GenBank/DDBJ whole genome shotgun (WGS) entry which is preliminary data.</text>
</comment>
<dbReference type="PROSITE" id="PS51337">
    <property type="entry name" value="B12_BINDING_NTER"/>
    <property type="match status" value="1"/>
</dbReference>
<dbReference type="GO" id="GO:0046653">
    <property type="term" value="P:tetrahydrofolate metabolic process"/>
    <property type="evidence" value="ECO:0007669"/>
    <property type="project" value="TreeGrafter"/>
</dbReference>
<dbReference type="PROSITE" id="PS51332">
    <property type="entry name" value="B12_BINDING"/>
    <property type="match status" value="1"/>
</dbReference>
<dbReference type="PANTHER" id="PTHR45833">
    <property type="entry name" value="METHIONINE SYNTHASE"/>
    <property type="match status" value="1"/>
</dbReference>
<evidence type="ECO:0000256" key="2">
    <source>
        <dbReference type="ARBA" id="ARBA00022723"/>
    </source>
</evidence>
<name>A0A932CLW6_UNCTE</name>
<dbReference type="InterPro" id="IPR006158">
    <property type="entry name" value="Cobalamin-bd"/>
</dbReference>
<feature type="domain" description="B12-binding" evidence="4">
    <location>
        <begin position="89"/>
        <end position="211"/>
    </location>
</feature>
<dbReference type="Proteomes" id="UP000769766">
    <property type="component" value="Unassembled WGS sequence"/>
</dbReference>
<evidence type="ECO:0000256" key="1">
    <source>
        <dbReference type="ARBA" id="ARBA00010854"/>
    </source>
</evidence>
<dbReference type="SUPFAM" id="SSF52242">
    <property type="entry name" value="Cobalamin (vitamin B12)-binding domain"/>
    <property type="match status" value="1"/>
</dbReference>
<dbReference type="InterPro" id="IPR036594">
    <property type="entry name" value="Meth_synthase_dom"/>
</dbReference>
<dbReference type="GO" id="GO:0046872">
    <property type="term" value="F:metal ion binding"/>
    <property type="evidence" value="ECO:0007669"/>
    <property type="project" value="UniProtKB-KW"/>
</dbReference>
<proteinExistence type="inferred from homology"/>
<dbReference type="SUPFAM" id="SSF47644">
    <property type="entry name" value="Methionine synthase domain"/>
    <property type="match status" value="1"/>
</dbReference>
<evidence type="ECO:0000256" key="3">
    <source>
        <dbReference type="ARBA" id="ARBA00023285"/>
    </source>
</evidence>
<dbReference type="InterPro" id="IPR003759">
    <property type="entry name" value="Cbl-bd_cap"/>
</dbReference>
<evidence type="ECO:0000313" key="7">
    <source>
        <dbReference type="Proteomes" id="UP000769766"/>
    </source>
</evidence>
<evidence type="ECO:0000259" key="5">
    <source>
        <dbReference type="PROSITE" id="PS51337"/>
    </source>
</evidence>
<protein>
    <submittedName>
        <fullName evidence="6">Corrinoid protein</fullName>
    </submittedName>
</protein>
<keyword evidence="2" id="KW-0479">Metal-binding</keyword>
<dbReference type="Gene3D" id="3.40.50.280">
    <property type="entry name" value="Cobalamin-binding domain"/>
    <property type="match status" value="1"/>
</dbReference>
<dbReference type="InterPro" id="IPR036724">
    <property type="entry name" value="Cobalamin-bd_sf"/>
</dbReference>
<keyword evidence="3" id="KW-0170">Cobalt</keyword>
<dbReference type="Pfam" id="PF02607">
    <property type="entry name" value="B12-binding_2"/>
    <property type="match status" value="1"/>
</dbReference>
<dbReference type="InterPro" id="IPR050554">
    <property type="entry name" value="Met_Synthase/Corrinoid"/>
</dbReference>
<accession>A0A932CLW6</accession>
<dbReference type="PANTHER" id="PTHR45833:SF1">
    <property type="entry name" value="METHIONINE SYNTHASE"/>
    <property type="match status" value="1"/>
</dbReference>
<dbReference type="Pfam" id="PF02310">
    <property type="entry name" value="B12-binding"/>
    <property type="match status" value="1"/>
</dbReference>
<organism evidence="6 7">
    <name type="scientific">Tectimicrobiota bacterium</name>
    <dbReference type="NCBI Taxonomy" id="2528274"/>
    <lineage>
        <taxon>Bacteria</taxon>
        <taxon>Pseudomonadati</taxon>
        <taxon>Nitrospinota/Tectimicrobiota group</taxon>
        <taxon>Candidatus Tectimicrobiota</taxon>
    </lineage>
</organism>
<gene>
    <name evidence="6" type="ORF">HYY20_02445</name>
</gene>
<feature type="domain" description="B12-binding N-terminal" evidence="5">
    <location>
        <begin position="1"/>
        <end position="89"/>
    </location>
</feature>
<comment type="similarity">
    <text evidence="1">Belongs to the methylamine corrinoid protein family.</text>
</comment>
<dbReference type="GO" id="GO:0005829">
    <property type="term" value="C:cytosol"/>
    <property type="evidence" value="ECO:0007669"/>
    <property type="project" value="TreeGrafter"/>
</dbReference>
<dbReference type="EMBL" id="JACPRF010000071">
    <property type="protein sequence ID" value="MBI2875723.1"/>
    <property type="molecule type" value="Genomic_DNA"/>
</dbReference>
<evidence type="ECO:0000313" key="6">
    <source>
        <dbReference type="EMBL" id="MBI2875723.1"/>
    </source>
</evidence>
<dbReference type="AlphaFoldDB" id="A0A932CLW6"/>
<dbReference type="GO" id="GO:0008705">
    <property type="term" value="F:methionine synthase activity"/>
    <property type="evidence" value="ECO:0007669"/>
    <property type="project" value="TreeGrafter"/>
</dbReference>
<dbReference type="SMART" id="SM01018">
    <property type="entry name" value="B12-binding_2"/>
    <property type="match status" value="1"/>
</dbReference>
<evidence type="ECO:0000259" key="4">
    <source>
        <dbReference type="PROSITE" id="PS51332"/>
    </source>
</evidence>
<dbReference type="Gene3D" id="1.10.1240.10">
    <property type="entry name" value="Methionine synthase domain"/>
    <property type="match status" value="1"/>
</dbReference>
<reference evidence="6" key="1">
    <citation type="submission" date="2020-07" db="EMBL/GenBank/DDBJ databases">
        <title>Huge and variable diversity of episymbiotic CPR bacteria and DPANN archaea in groundwater ecosystems.</title>
        <authorList>
            <person name="He C.Y."/>
            <person name="Keren R."/>
            <person name="Whittaker M."/>
            <person name="Farag I.F."/>
            <person name="Doudna J."/>
            <person name="Cate J.H.D."/>
            <person name="Banfield J.F."/>
        </authorList>
    </citation>
    <scope>NUCLEOTIDE SEQUENCE</scope>
    <source>
        <strain evidence="6">NC_groundwater_672_Ag_B-0.1um_62_36</strain>
    </source>
</reference>
<dbReference type="GO" id="GO:0031419">
    <property type="term" value="F:cobalamin binding"/>
    <property type="evidence" value="ECO:0007669"/>
    <property type="project" value="InterPro"/>
</dbReference>
<sequence>MDQALEELREAILKGDGDLAQSAAQECLKRGLAPLQIIHEAVVPGIQQAGELWNQGEYFIPDIVMSAEAYKAAVALIEPHLKKGSLEAPGKVVLGVVAGDMHDLGKNLVVTMMQAGQLEVVDLGVNVPVGTFVQAVKEHRPQVLGLGAYMSTTMLSIRDVIAALKAEGLREGLKIMVGGVPVTEKFAHEVGADAHGRDAIDALEKARQFLG</sequence>
<dbReference type="FunFam" id="3.40.50.280:FF:000003">
    <property type="entry name" value="Dimethylamine methyltransferase corrinoid protein"/>
    <property type="match status" value="1"/>
</dbReference>
<dbReference type="CDD" id="cd02070">
    <property type="entry name" value="corrinoid_protein_B12-BD"/>
    <property type="match status" value="1"/>
</dbReference>
<dbReference type="GO" id="GO:0050667">
    <property type="term" value="P:homocysteine metabolic process"/>
    <property type="evidence" value="ECO:0007669"/>
    <property type="project" value="TreeGrafter"/>
</dbReference>